<accession>A0A4U5M926</accession>
<keyword evidence="2" id="KW-1185">Reference proteome</keyword>
<gene>
    <name evidence="1" type="ORF">L596_025873</name>
</gene>
<dbReference type="Proteomes" id="UP000298663">
    <property type="component" value="Unassembled WGS sequence"/>
</dbReference>
<evidence type="ECO:0000313" key="2">
    <source>
        <dbReference type="Proteomes" id="UP000298663"/>
    </source>
</evidence>
<protein>
    <submittedName>
        <fullName evidence="1">Uncharacterized protein</fullName>
    </submittedName>
</protein>
<dbReference type="EMBL" id="AZBU02000009">
    <property type="protein sequence ID" value="TKR65470.1"/>
    <property type="molecule type" value="Genomic_DNA"/>
</dbReference>
<sequence>MEVTEEFAPAVKKTPKAKATIPALFDEDISKTVKKKATKKRIEELVEEADIDISIRVFILGVVEAVYRLESDAK</sequence>
<reference evidence="1 2" key="1">
    <citation type="journal article" date="2015" name="Genome Biol.">
        <title>Comparative genomics of Steinernema reveals deeply conserved gene regulatory networks.</title>
        <authorList>
            <person name="Dillman A.R."/>
            <person name="Macchietto M."/>
            <person name="Porter C.F."/>
            <person name="Rogers A."/>
            <person name="Williams B."/>
            <person name="Antoshechkin I."/>
            <person name="Lee M.M."/>
            <person name="Goodwin Z."/>
            <person name="Lu X."/>
            <person name="Lewis E.E."/>
            <person name="Goodrich-Blair H."/>
            <person name="Stock S.P."/>
            <person name="Adams B.J."/>
            <person name="Sternberg P.W."/>
            <person name="Mortazavi A."/>
        </authorList>
    </citation>
    <scope>NUCLEOTIDE SEQUENCE [LARGE SCALE GENOMIC DNA]</scope>
    <source>
        <strain evidence="1 2">ALL</strain>
    </source>
</reference>
<name>A0A4U5M926_STECR</name>
<evidence type="ECO:0000313" key="1">
    <source>
        <dbReference type="EMBL" id="TKR65470.1"/>
    </source>
</evidence>
<dbReference type="AlphaFoldDB" id="A0A4U5M926"/>
<comment type="caution">
    <text evidence="1">The sequence shown here is derived from an EMBL/GenBank/DDBJ whole genome shotgun (WGS) entry which is preliminary data.</text>
</comment>
<organism evidence="1 2">
    <name type="scientific">Steinernema carpocapsae</name>
    <name type="common">Entomopathogenic nematode</name>
    <dbReference type="NCBI Taxonomy" id="34508"/>
    <lineage>
        <taxon>Eukaryota</taxon>
        <taxon>Metazoa</taxon>
        <taxon>Ecdysozoa</taxon>
        <taxon>Nematoda</taxon>
        <taxon>Chromadorea</taxon>
        <taxon>Rhabditida</taxon>
        <taxon>Tylenchina</taxon>
        <taxon>Panagrolaimomorpha</taxon>
        <taxon>Strongyloidoidea</taxon>
        <taxon>Steinernematidae</taxon>
        <taxon>Steinernema</taxon>
    </lineage>
</organism>
<reference evidence="1 2" key="2">
    <citation type="journal article" date="2019" name="G3 (Bethesda)">
        <title>Hybrid Assembly of the Genome of the Entomopathogenic Nematode Steinernema carpocapsae Identifies the X-Chromosome.</title>
        <authorList>
            <person name="Serra L."/>
            <person name="Macchietto M."/>
            <person name="Macias-Munoz A."/>
            <person name="McGill C.J."/>
            <person name="Rodriguez I.M."/>
            <person name="Rodriguez B."/>
            <person name="Murad R."/>
            <person name="Mortazavi A."/>
        </authorList>
    </citation>
    <scope>NUCLEOTIDE SEQUENCE [LARGE SCALE GENOMIC DNA]</scope>
    <source>
        <strain evidence="1 2">ALL</strain>
    </source>
</reference>
<proteinExistence type="predicted"/>